<feature type="compositionally biased region" description="Basic and acidic residues" evidence="1">
    <location>
        <begin position="184"/>
        <end position="195"/>
    </location>
</feature>
<evidence type="ECO:0000313" key="2">
    <source>
        <dbReference type="EMBL" id="KAK0746384.1"/>
    </source>
</evidence>
<feature type="compositionally biased region" description="Polar residues" evidence="1">
    <location>
        <begin position="300"/>
        <end position="311"/>
    </location>
</feature>
<accession>A0AA40K574</accession>
<feature type="region of interest" description="Disordered" evidence="1">
    <location>
        <begin position="126"/>
        <end position="205"/>
    </location>
</feature>
<feature type="compositionally biased region" description="Basic and acidic residues" evidence="1">
    <location>
        <begin position="491"/>
        <end position="532"/>
    </location>
</feature>
<feature type="compositionally biased region" description="Low complexity" evidence="1">
    <location>
        <begin position="129"/>
        <end position="142"/>
    </location>
</feature>
<keyword evidence="3" id="KW-1185">Reference proteome</keyword>
<feature type="region of interest" description="Disordered" evidence="1">
    <location>
        <begin position="637"/>
        <end position="656"/>
    </location>
</feature>
<feature type="region of interest" description="Disordered" evidence="1">
    <location>
        <begin position="572"/>
        <end position="610"/>
    </location>
</feature>
<organism evidence="2 3">
    <name type="scientific">Schizothecium vesticola</name>
    <dbReference type="NCBI Taxonomy" id="314040"/>
    <lineage>
        <taxon>Eukaryota</taxon>
        <taxon>Fungi</taxon>
        <taxon>Dikarya</taxon>
        <taxon>Ascomycota</taxon>
        <taxon>Pezizomycotina</taxon>
        <taxon>Sordariomycetes</taxon>
        <taxon>Sordariomycetidae</taxon>
        <taxon>Sordariales</taxon>
        <taxon>Schizotheciaceae</taxon>
        <taxon>Schizothecium</taxon>
    </lineage>
</organism>
<gene>
    <name evidence="2" type="ORF">B0T18DRAFT_429357</name>
</gene>
<protein>
    <submittedName>
        <fullName evidence="2">Uncharacterized protein</fullName>
    </submittedName>
</protein>
<feature type="region of interest" description="Disordered" evidence="1">
    <location>
        <begin position="77"/>
        <end position="104"/>
    </location>
</feature>
<evidence type="ECO:0000256" key="1">
    <source>
        <dbReference type="SAM" id="MobiDB-lite"/>
    </source>
</evidence>
<feature type="compositionally biased region" description="Low complexity" evidence="1">
    <location>
        <begin position="284"/>
        <end position="299"/>
    </location>
</feature>
<evidence type="ECO:0000313" key="3">
    <source>
        <dbReference type="Proteomes" id="UP001172155"/>
    </source>
</evidence>
<reference evidence="2" key="1">
    <citation type="submission" date="2023-06" db="EMBL/GenBank/DDBJ databases">
        <title>Genome-scale phylogeny and comparative genomics of the fungal order Sordariales.</title>
        <authorList>
            <consortium name="Lawrence Berkeley National Laboratory"/>
            <person name="Hensen N."/>
            <person name="Bonometti L."/>
            <person name="Westerberg I."/>
            <person name="Brannstrom I.O."/>
            <person name="Guillou S."/>
            <person name="Cros-Aarteil S."/>
            <person name="Calhoun S."/>
            <person name="Haridas S."/>
            <person name="Kuo A."/>
            <person name="Mondo S."/>
            <person name="Pangilinan J."/>
            <person name="Riley R."/>
            <person name="LaButti K."/>
            <person name="Andreopoulos B."/>
            <person name="Lipzen A."/>
            <person name="Chen C."/>
            <person name="Yanf M."/>
            <person name="Daum C."/>
            <person name="Ng V."/>
            <person name="Clum A."/>
            <person name="Steindorff A."/>
            <person name="Ohm R."/>
            <person name="Martin F."/>
            <person name="Silar P."/>
            <person name="Natvig D."/>
            <person name="Lalanne C."/>
            <person name="Gautier V."/>
            <person name="Ament-velasquez S.L."/>
            <person name="Kruys A."/>
            <person name="Hutchinson M.I."/>
            <person name="Powell A.J."/>
            <person name="Barry K."/>
            <person name="Miller A.N."/>
            <person name="Grigoriev I.V."/>
            <person name="Debuchy R."/>
            <person name="Gladieux P."/>
            <person name="Thoren M.H."/>
            <person name="Johannesson H."/>
        </authorList>
    </citation>
    <scope>NUCLEOTIDE SEQUENCE</scope>
    <source>
        <strain evidence="2">SMH3187-1</strain>
    </source>
</reference>
<feature type="region of interest" description="Disordered" evidence="1">
    <location>
        <begin position="756"/>
        <end position="802"/>
    </location>
</feature>
<dbReference type="Proteomes" id="UP001172155">
    <property type="component" value="Unassembled WGS sequence"/>
</dbReference>
<comment type="caution">
    <text evidence="2">The sequence shown here is derived from an EMBL/GenBank/DDBJ whole genome shotgun (WGS) entry which is preliminary data.</text>
</comment>
<feature type="region of interest" description="Disordered" evidence="1">
    <location>
        <begin position="467"/>
        <end position="552"/>
    </location>
</feature>
<feature type="compositionally biased region" description="Basic and acidic residues" evidence="1">
    <location>
        <begin position="586"/>
        <end position="600"/>
    </location>
</feature>
<feature type="compositionally biased region" description="Pro residues" evidence="1">
    <location>
        <begin position="81"/>
        <end position="91"/>
    </location>
</feature>
<dbReference type="AlphaFoldDB" id="A0AA40K574"/>
<feature type="region of interest" description="Disordered" evidence="1">
    <location>
        <begin position="277"/>
        <end position="313"/>
    </location>
</feature>
<proteinExistence type="predicted"/>
<dbReference type="EMBL" id="JAUKUD010000004">
    <property type="protein sequence ID" value="KAK0746384.1"/>
    <property type="molecule type" value="Genomic_DNA"/>
</dbReference>
<sequence>MAITAVSKGINLEQGLVQKALFMYNPDKSSPGGDPVTDTTTTKQTVAEASLMAPSFTTTARAGEELASDEGEISIAFSSPVPQPLPFPHPDPFQFETPTSAALPEMATPDSVRWGDARREVHLGAVGHPATSSGPATPSSAARQPTRAGSSNPFRAGPANKTPGNEDGDWETIFGDGNTGTNHQKRDYGMRRQYDNGDSDDDDYPRQWGVRCAPTEARPLSPLFPGVPVDTRFPLFGTGTMKSPALPNRRLVFGEERPVFPPEQRVHRVNGHLLDEEDESGNATTTTVTTTTKTTTTVTPSQSARSRQGNIPGQYYEGDDDFSTEFEDIPLGACNETTTSSRHLRVELNRPVPRPLQLKATLPLPLHLDQLENQPSQQESRGWFGRAYNYVANQASRIAEGPDARMEAKLNSGALPQGALDQHWAEKSKKPWGLGRPFAAPRNALFSTMGAERNGFGAGRTCPSAVHRARAGDAHRARGGAAGRPRLAENSTRENCSDTRDDRAGTRGNRPETRGGHQGGRGKEHTAREGAKVRPGRPSNIFDSISDTHPMPEEDVRACQLAFDMTADEFSEARRRAQQVRQQAMGRRDQEPDTSMERSQSRQRAGVHAYAQAPVGESSLELDSSQITASSFELQDTRDYDNDPESSPAQPPHDNWIQHEQSSIGLSGLTSSRTHLSELDGYFADADVSQILPVIEPPRYPSPLSPDANIHRLTALHTLQRNDVAVNKNAPTDPYHLNITPTALLRAPTRHRVGIARTTREPFHPPPSPSASRSTTRPSPPLPFPALQSRRGVSRLPSTRRVRSQRNITPLLLAQRASQAVGMSLRGRGRGFGLGHGRDEGIELREFGSGGGGGGGFFALGDDGDVEAQRTEEQNRNHWWRSVVLV</sequence>
<name>A0AA40K574_9PEZI</name>